<keyword evidence="3" id="KW-0862">Zinc</keyword>
<dbReference type="PANTHER" id="PTHR47181">
    <property type="entry name" value="BRCA1 C TERMINUS DOMAIN CONTAINING PROTEIN, EXPRESSED"/>
    <property type="match status" value="1"/>
</dbReference>
<dbReference type="InterPro" id="IPR036420">
    <property type="entry name" value="BRCT_dom_sf"/>
</dbReference>
<feature type="domain" description="BRCT" evidence="7">
    <location>
        <begin position="552"/>
        <end position="654"/>
    </location>
</feature>
<dbReference type="Pfam" id="PF00533">
    <property type="entry name" value="BRCT"/>
    <property type="match status" value="1"/>
</dbReference>
<evidence type="ECO:0000256" key="5">
    <source>
        <dbReference type="SAM" id="MobiDB-lite"/>
    </source>
</evidence>
<dbReference type="Gene3D" id="3.30.40.10">
    <property type="entry name" value="Zinc/RING finger domain, C3HC4 (zinc finger)"/>
    <property type="match status" value="1"/>
</dbReference>
<dbReference type="SMART" id="SM00249">
    <property type="entry name" value="PHD"/>
    <property type="match status" value="1"/>
</dbReference>
<evidence type="ECO:0000256" key="4">
    <source>
        <dbReference type="PROSITE-ProRule" id="PRU00146"/>
    </source>
</evidence>
<evidence type="ECO:0000256" key="1">
    <source>
        <dbReference type="ARBA" id="ARBA00022723"/>
    </source>
</evidence>
<dbReference type="AlphaFoldDB" id="A0AAP0HJ69"/>
<dbReference type="Proteomes" id="UP001420932">
    <property type="component" value="Unassembled WGS sequence"/>
</dbReference>
<evidence type="ECO:0000259" key="6">
    <source>
        <dbReference type="PROSITE" id="PS50016"/>
    </source>
</evidence>
<evidence type="ECO:0008006" key="10">
    <source>
        <dbReference type="Google" id="ProtNLM"/>
    </source>
</evidence>
<dbReference type="InterPro" id="IPR019787">
    <property type="entry name" value="Znf_PHD-finger"/>
</dbReference>
<name>A0AAP0HJ69_9MAGN</name>
<reference evidence="8 9" key="1">
    <citation type="submission" date="2024-01" db="EMBL/GenBank/DDBJ databases">
        <title>Genome assemblies of Stephania.</title>
        <authorList>
            <person name="Yang L."/>
        </authorList>
    </citation>
    <scope>NUCLEOTIDE SEQUENCE [LARGE SCALE GENOMIC DNA]</scope>
    <source>
        <strain evidence="8">YNDBR</strain>
        <tissue evidence="8">Leaf</tissue>
    </source>
</reference>
<dbReference type="InterPro" id="IPR011011">
    <property type="entry name" value="Znf_FYVE_PHD"/>
</dbReference>
<sequence length="891" mass="97572">MTSSSIFNSNDWSELVDGMKSTVNQAAELPKTVSISDALLKPGHCVKGNFNRNEISSDASMSDVRKERTPEVFLGTKEESSLDVHVVKDVGVRNLEDAPATKSGKLQKSNDNALQLNKRNLETVPVAQTNEASAKSLTKKTSAKKSLGARTKLSARDSRKQKGTLPFGNLSPASEGTMCSPQGQVGGGGEEALSNMSEMVGRTSGTGSIGEGNIPGDLSCENKFEDRKMPLNDDDETEAPEDTSLELEKACSKGKNEIDIEACNVLVANLEVEHAKVIINEKPATGEHLLTRTEGDVSLVLKETVKARKSNELEIETNNNNETTEIEAANEVQHSACQSTDMVSSVDHLQIPNIAAKSTSTGNLSKPKQGRGLSKKCQKSSASVMKEIDVSGKETNVAEMNNNAMNEKISVESATVKPYLPKELKKTEMGLDVKEKVVNDRVEDGALQNQDMSKKNKSIQPKTSRKNTGGSKLGSKTNDKLGEVKAISQVREGKPSGTSLTVNEVDKLVDEEKENKQTENIDPVEVSGKRKREVGQSIRKPKQIANLSCGTASAGVLSNVNSYSSRSEPRWFIMCGHRLQRKEFQQVIKRLKGRICRDSHHWSYQATHFIVPDPVKRTEKFFAAAASGRWILRTDYLTASNQAGNFLAEEPYEWYKNGLSEDGAINLEAPRKWRLLRERTGHGALYGLRIIIYGECIAPSLETLKRAIKAGDGTILATSPPYTRFLESGVDFAVVSPSTMRVDPWVQEFIRHEIPCVVADYLVEYVCKPGYSLERHVLYNTHAWAEKSFASLQTRAEEIIEASSPLSHDSNADIACQVCGSLDRPEVMLICGDESGSSGCGIGTHIDCCDPPLEAVPVEDWLCTQCCEKRSLTNKPSKPTKRRSSSSLKCR</sequence>
<evidence type="ECO:0000256" key="3">
    <source>
        <dbReference type="ARBA" id="ARBA00022833"/>
    </source>
</evidence>
<feature type="region of interest" description="Disordered" evidence="5">
    <location>
        <begin position="871"/>
        <end position="891"/>
    </location>
</feature>
<comment type="caution">
    <text evidence="8">The sequence shown here is derived from an EMBL/GenBank/DDBJ whole genome shotgun (WGS) entry which is preliminary data.</text>
</comment>
<proteinExistence type="predicted"/>
<dbReference type="InterPro" id="IPR001357">
    <property type="entry name" value="BRCT_dom"/>
</dbReference>
<dbReference type="SUPFAM" id="SSF57903">
    <property type="entry name" value="FYVE/PHD zinc finger"/>
    <property type="match status" value="1"/>
</dbReference>
<dbReference type="SUPFAM" id="SSF52113">
    <property type="entry name" value="BRCT domain"/>
    <property type="match status" value="1"/>
</dbReference>
<accession>A0AAP0HJ69</accession>
<feature type="region of interest" description="Disordered" evidence="5">
    <location>
        <begin position="120"/>
        <end position="221"/>
    </location>
</feature>
<dbReference type="Gene3D" id="3.40.50.10190">
    <property type="entry name" value="BRCT domain"/>
    <property type="match status" value="2"/>
</dbReference>
<feature type="compositionally biased region" description="Polar residues" evidence="5">
    <location>
        <begin position="458"/>
        <end position="476"/>
    </location>
</feature>
<dbReference type="PROSITE" id="PS50172">
    <property type="entry name" value="BRCT"/>
    <property type="match status" value="1"/>
</dbReference>
<protein>
    <recommendedName>
        <fullName evidence="10">BRCT domain-containing protein</fullName>
    </recommendedName>
</protein>
<feature type="domain" description="PHD-type" evidence="6">
    <location>
        <begin position="813"/>
        <end position="869"/>
    </location>
</feature>
<dbReference type="GO" id="GO:0008270">
    <property type="term" value="F:zinc ion binding"/>
    <property type="evidence" value="ECO:0007669"/>
    <property type="project" value="UniProtKB-KW"/>
</dbReference>
<dbReference type="InterPro" id="IPR044254">
    <property type="entry name" value="At4g02110-like"/>
</dbReference>
<feature type="region of interest" description="Disordered" evidence="5">
    <location>
        <begin position="443"/>
        <end position="481"/>
    </location>
</feature>
<dbReference type="Pfam" id="PF00628">
    <property type="entry name" value="PHD"/>
    <property type="match status" value="1"/>
</dbReference>
<dbReference type="PROSITE" id="PS50016">
    <property type="entry name" value="ZF_PHD_2"/>
    <property type="match status" value="1"/>
</dbReference>
<feature type="compositionally biased region" description="Basic residues" evidence="5">
    <location>
        <begin position="878"/>
        <end position="891"/>
    </location>
</feature>
<feature type="compositionally biased region" description="Polar residues" evidence="5">
    <location>
        <begin position="171"/>
        <end position="183"/>
    </location>
</feature>
<evidence type="ECO:0000256" key="2">
    <source>
        <dbReference type="ARBA" id="ARBA00022771"/>
    </source>
</evidence>
<evidence type="ECO:0000313" key="8">
    <source>
        <dbReference type="EMBL" id="KAK9086326.1"/>
    </source>
</evidence>
<gene>
    <name evidence="8" type="ORF">Syun_028720</name>
</gene>
<evidence type="ECO:0000313" key="9">
    <source>
        <dbReference type="Proteomes" id="UP001420932"/>
    </source>
</evidence>
<keyword evidence="2 4" id="KW-0863">Zinc-finger</keyword>
<dbReference type="CDD" id="cd17738">
    <property type="entry name" value="BRCT_TopBP1_rpt7"/>
    <property type="match status" value="1"/>
</dbReference>
<dbReference type="EMBL" id="JBBNAF010000013">
    <property type="protein sequence ID" value="KAK9086326.1"/>
    <property type="molecule type" value="Genomic_DNA"/>
</dbReference>
<evidence type="ECO:0000259" key="7">
    <source>
        <dbReference type="PROSITE" id="PS50172"/>
    </source>
</evidence>
<dbReference type="PANTHER" id="PTHR47181:SF2">
    <property type="entry name" value="BRCA1 C TERMINUS DOMAIN CONTAINING PROTEIN, EXPRESSED"/>
    <property type="match status" value="1"/>
</dbReference>
<keyword evidence="1" id="KW-0479">Metal-binding</keyword>
<dbReference type="SMART" id="SM00292">
    <property type="entry name" value="BRCT"/>
    <property type="match status" value="2"/>
</dbReference>
<dbReference type="InterPro" id="IPR001965">
    <property type="entry name" value="Znf_PHD"/>
</dbReference>
<organism evidence="8 9">
    <name type="scientific">Stephania yunnanensis</name>
    <dbReference type="NCBI Taxonomy" id="152371"/>
    <lineage>
        <taxon>Eukaryota</taxon>
        <taxon>Viridiplantae</taxon>
        <taxon>Streptophyta</taxon>
        <taxon>Embryophyta</taxon>
        <taxon>Tracheophyta</taxon>
        <taxon>Spermatophyta</taxon>
        <taxon>Magnoliopsida</taxon>
        <taxon>Ranunculales</taxon>
        <taxon>Menispermaceae</taxon>
        <taxon>Menispermoideae</taxon>
        <taxon>Cissampelideae</taxon>
        <taxon>Stephania</taxon>
    </lineage>
</organism>
<keyword evidence="9" id="KW-1185">Reference proteome</keyword>
<dbReference type="InterPro" id="IPR013083">
    <property type="entry name" value="Znf_RING/FYVE/PHD"/>
</dbReference>